<dbReference type="Pfam" id="PF00989">
    <property type="entry name" value="PAS"/>
    <property type="match status" value="1"/>
</dbReference>
<dbReference type="SMART" id="SM00065">
    <property type="entry name" value="GAF"/>
    <property type="match status" value="1"/>
</dbReference>
<dbReference type="NCBIfam" id="TIGR00229">
    <property type="entry name" value="sensory_box"/>
    <property type="match status" value="2"/>
</dbReference>
<comment type="caution">
    <text evidence="4">The sequence shown here is derived from an EMBL/GenBank/DDBJ whole genome shotgun (WGS) entry which is preliminary data.</text>
</comment>
<dbReference type="InterPro" id="IPR003018">
    <property type="entry name" value="GAF"/>
</dbReference>
<dbReference type="Pfam" id="PF13581">
    <property type="entry name" value="HATPase_c_2"/>
    <property type="match status" value="1"/>
</dbReference>
<dbReference type="InterPro" id="IPR035965">
    <property type="entry name" value="PAS-like_dom_sf"/>
</dbReference>
<dbReference type="InterPro" id="IPR036457">
    <property type="entry name" value="PPM-type-like_dom_sf"/>
</dbReference>
<dbReference type="InterPro" id="IPR013767">
    <property type="entry name" value="PAS_fold"/>
</dbReference>
<dbReference type="SUPFAM" id="SSF55874">
    <property type="entry name" value="ATPase domain of HSP90 chaperone/DNA topoisomerase II/histidine kinase"/>
    <property type="match status" value="1"/>
</dbReference>
<feature type="compositionally biased region" description="Basic and acidic residues" evidence="2">
    <location>
        <begin position="548"/>
        <end position="558"/>
    </location>
</feature>
<dbReference type="OrthoDB" id="3892383at2"/>
<dbReference type="Pfam" id="PF01590">
    <property type="entry name" value="GAF"/>
    <property type="match status" value="1"/>
</dbReference>
<sequence>MAYGGDRPVEPAVQTWARVVVDARGVLTEWSAAAERLLGYVASDVVGRPAAVLMATADEADEAEGPAPGDKGDEGEEGAAILLRHRDGRTVSCRLSVHPEDGDGAGPRWAVMLAPAGTSSAREIDRAFLEALFTRSPVGLFVFDPELRLLKFNAAAEGMQGTPTETAVGRRPTEVWPDFGAEPTERVMKQVLESGQPVISFEKRGRPPGDPGQEHIYSVSAFRLEDAHGRILGVADAVVDVTDRHRAQERLALLAEAGARIGTTLDVVRTAQELADLAVPRLADTAAIEVLEPTLLGGEITPGPVAGDVVLRRAASRSRRKEVPPGVYEVGEVSTFPFAGPFTRALRDLRPLLVSRLGPDSEWIRADPVRGRRMLEEKVHSLMLIPLVVRDLPLGLAAFYRWGELGPFREDDLTLATELGRRTSVCLDNARQYVRERDALLSLQRSLLPHELPDQIGVEAAHQYVHAGSGGDWVDVIPLSGARVALVAGRAAGHGVHAAAAMGRLRAAVHTLSDLDLEPDELLARVDDLVFRLAGDDSRAGAGGRADTGADKDADVEARPGPGHGDGVGSGHVDGIGSECLYLVYDPVSRRCTMAGAGHSRLVVRYPNGSVTTLEPPAAEPLGRPGPSFGKAELELPEGALLTLHTPGLLQAYEDRAAGLTRLEGLLARPPDSLSETCRLLTDSLLPEQPPEDAAVLVARTHALGEDRVAAWDLPSDPAVVSTARSLVAHQLTSWGLEEEAFTTELIVSELVTNAIRYASAPIRLRMIRDRTLTCEVSDGSSTAPRVRHPRATDEGGRGLLLVAQFAERWGARYTAEGKTVWAEQKIDGAPDDLV</sequence>
<feature type="domain" description="PAS" evidence="3">
    <location>
        <begin position="19"/>
        <end position="48"/>
    </location>
</feature>
<dbReference type="Pfam" id="PF07228">
    <property type="entry name" value="SpoIIE"/>
    <property type="match status" value="1"/>
</dbReference>
<dbReference type="InterPro" id="IPR052016">
    <property type="entry name" value="Bact_Sigma-Reg"/>
</dbReference>
<evidence type="ECO:0000313" key="5">
    <source>
        <dbReference type="Proteomes" id="UP000262477"/>
    </source>
</evidence>
<dbReference type="AlphaFoldDB" id="A0A371Q7C6"/>
<dbReference type="Proteomes" id="UP000262477">
    <property type="component" value="Unassembled WGS sequence"/>
</dbReference>
<dbReference type="SUPFAM" id="SSF55781">
    <property type="entry name" value="GAF domain-like"/>
    <property type="match status" value="1"/>
</dbReference>
<dbReference type="Gene3D" id="3.30.565.10">
    <property type="entry name" value="Histidine kinase-like ATPase, C-terminal domain"/>
    <property type="match status" value="1"/>
</dbReference>
<evidence type="ECO:0000313" key="4">
    <source>
        <dbReference type="EMBL" id="REK90571.1"/>
    </source>
</evidence>
<organism evidence="4 5">
    <name type="scientific">Streptomyces inhibens</name>
    <dbReference type="NCBI Taxonomy" id="2293571"/>
    <lineage>
        <taxon>Bacteria</taxon>
        <taxon>Bacillati</taxon>
        <taxon>Actinomycetota</taxon>
        <taxon>Actinomycetes</taxon>
        <taxon>Kitasatosporales</taxon>
        <taxon>Streptomycetaceae</taxon>
        <taxon>Streptomyces</taxon>
    </lineage>
</organism>
<dbReference type="CDD" id="cd16936">
    <property type="entry name" value="HATPase_RsbW-like"/>
    <property type="match status" value="1"/>
</dbReference>
<proteinExistence type="predicted"/>
<reference evidence="4 5" key="1">
    <citation type="submission" date="2018-08" db="EMBL/GenBank/DDBJ databases">
        <title>Streptomyces NEAU-D10 sp. nov., a novel Actinomycete isolated from soil.</title>
        <authorList>
            <person name="Jin L."/>
        </authorList>
    </citation>
    <scope>NUCLEOTIDE SEQUENCE [LARGE SCALE GENOMIC DNA]</scope>
    <source>
        <strain evidence="4 5">NEAU-D10</strain>
    </source>
</reference>
<gene>
    <name evidence="4" type="ORF">DY245_09490</name>
</gene>
<dbReference type="InterPro" id="IPR001932">
    <property type="entry name" value="PPM-type_phosphatase-like_dom"/>
</dbReference>
<accession>A0A371Q7C6</accession>
<feature type="domain" description="PAS" evidence="3">
    <location>
        <begin position="125"/>
        <end position="195"/>
    </location>
</feature>
<dbReference type="InterPro" id="IPR013656">
    <property type="entry name" value="PAS_4"/>
</dbReference>
<dbReference type="SMART" id="SM00331">
    <property type="entry name" value="PP2C_SIG"/>
    <property type="match status" value="1"/>
</dbReference>
<dbReference type="PROSITE" id="PS50112">
    <property type="entry name" value="PAS"/>
    <property type="match status" value="2"/>
</dbReference>
<dbReference type="InterPro" id="IPR036890">
    <property type="entry name" value="HATPase_C_sf"/>
</dbReference>
<dbReference type="InterPro" id="IPR029016">
    <property type="entry name" value="GAF-like_dom_sf"/>
</dbReference>
<dbReference type="PANTHER" id="PTHR43156:SF2">
    <property type="entry name" value="STAGE II SPORULATION PROTEIN E"/>
    <property type="match status" value="1"/>
</dbReference>
<dbReference type="GO" id="GO:0006355">
    <property type="term" value="P:regulation of DNA-templated transcription"/>
    <property type="evidence" value="ECO:0007669"/>
    <property type="project" value="InterPro"/>
</dbReference>
<dbReference type="Gene3D" id="3.30.450.20">
    <property type="entry name" value="PAS domain"/>
    <property type="match status" value="2"/>
</dbReference>
<feature type="compositionally biased region" description="Gly residues" evidence="2">
    <location>
        <begin position="562"/>
        <end position="571"/>
    </location>
</feature>
<dbReference type="EMBL" id="QUAC01000070">
    <property type="protein sequence ID" value="REK90571.1"/>
    <property type="molecule type" value="Genomic_DNA"/>
</dbReference>
<dbReference type="InterPro" id="IPR003594">
    <property type="entry name" value="HATPase_dom"/>
</dbReference>
<dbReference type="Pfam" id="PF08448">
    <property type="entry name" value="PAS_4"/>
    <property type="match status" value="1"/>
</dbReference>
<dbReference type="SUPFAM" id="SSF55785">
    <property type="entry name" value="PYP-like sensor domain (PAS domain)"/>
    <property type="match status" value="2"/>
</dbReference>
<protein>
    <submittedName>
        <fullName evidence="4">PAS domain S-box protein</fullName>
    </submittedName>
</protein>
<dbReference type="Gene3D" id="3.30.450.40">
    <property type="match status" value="1"/>
</dbReference>
<dbReference type="FunFam" id="3.30.565.10:FF:000028">
    <property type="entry name" value="PAS sensor protein"/>
    <property type="match status" value="1"/>
</dbReference>
<keyword evidence="5" id="KW-1185">Reference proteome</keyword>
<dbReference type="FunFam" id="3.30.450.40:FF:000035">
    <property type="entry name" value="PAS sensor protein"/>
    <property type="match status" value="1"/>
</dbReference>
<evidence type="ECO:0000256" key="1">
    <source>
        <dbReference type="ARBA" id="ARBA00022801"/>
    </source>
</evidence>
<dbReference type="Gene3D" id="3.60.40.10">
    <property type="entry name" value="PPM-type phosphatase domain"/>
    <property type="match status" value="1"/>
</dbReference>
<dbReference type="SMART" id="SM00091">
    <property type="entry name" value="PAS"/>
    <property type="match status" value="2"/>
</dbReference>
<evidence type="ECO:0000256" key="2">
    <source>
        <dbReference type="SAM" id="MobiDB-lite"/>
    </source>
</evidence>
<keyword evidence="1" id="KW-0378">Hydrolase</keyword>
<dbReference type="PANTHER" id="PTHR43156">
    <property type="entry name" value="STAGE II SPORULATION PROTEIN E-RELATED"/>
    <property type="match status" value="1"/>
</dbReference>
<name>A0A371Q7C6_STRIH</name>
<feature type="region of interest" description="Disordered" evidence="2">
    <location>
        <begin position="538"/>
        <end position="571"/>
    </location>
</feature>
<evidence type="ECO:0000259" key="3">
    <source>
        <dbReference type="PROSITE" id="PS50112"/>
    </source>
</evidence>
<dbReference type="GO" id="GO:0016791">
    <property type="term" value="F:phosphatase activity"/>
    <property type="evidence" value="ECO:0007669"/>
    <property type="project" value="TreeGrafter"/>
</dbReference>
<dbReference type="InterPro" id="IPR000014">
    <property type="entry name" value="PAS"/>
</dbReference>
<dbReference type="CDD" id="cd00130">
    <property type="entry name" value="PAS"/>
    <property type="match status" value="2"/>
</dbReference>